<evidence type="ECO:0000256" key="1">
    <source>
        <dbReference type="SAM" id="Phobius"/>
    </source>
</evidence>
<organism evidence="2 3">
    <name type="scientific">Cellulomonas xylanilytica</name>
    <dbReference type="NCBI Taxonomy" id="233583"/>
    <lineage>
        <taxon>Bacteria</taxon>
        <taxon>Bacillati</taxon>
        <taxon>Actinomycetota</taxon>
        <taxon>Actinomycetes</taxon>
        <taxon>Micrococcales</taxon>
        <taxon>Cellulomonadaceae</taxon>
        <taxon>Cellulomonas</taxon>
    </lineage>
</organism>
<name>A0A510V9F2_9CELL</name>
<reference evidence="2 3" key="1">
    <citation type="submission" date="2019-07" db="EMBL/GenBank/DDBJ databases">
        <title>Whole genome shotgun sequence of Cellulomonas xylanilytica NBRC 101102.</title>
        <authorList>
            <person name="Hosoyama A."/>
            <person name="Uohara A."/>
            <person name="Ohji S."/>
            <person name="Ichikawa N."/>
        </authorList>
    </citation>
    <scope>NUCLEOTIDE SEQUENCE [LARGE SCALE GENOMIC DNA]</scope>
    <source>
        <strain evidence="2 3">NBRC 101102</strain>
    </source>
</reference>
<dbReference type="Proteomes" id="UP000321118">
    <property type="component" value="Unassembled WGS sequence"/>
</dbReference>
<dbReference type="RefSeq" id="WP_146931489.1">
    <property type="nucleotide sequence ID" value="NZ_BJUB01000017.1"/>
</dbReference>
<evidence type="ECO:0008006" key="4">
    <source>
        <dbReference type="Google" id="ProtNLM"/>
    </source>
</evidence>
<keyword evidence="1" id="KW-0812">Transmembrane</keyword>
<dbReference type="OrthoDB" id="3819831at2"/>
<accession>A0A510V9F2</accession>
<feature type="transmembrane region" description="Helical" evidence="1">
    <location>
        <begin position="119"/>
        <end position="141"/>
    </location>
</feature>
<feature type="transmembrane region" description="Helical" evidence="1">
    <location>
        <begin position="212"/>
        <end position="233"/>
    </location>
</feature>
<dbReference type="EMBL" id="BJUB01000017">
    <property type="protein sequence ID" value="GEK23499.1"/>
    <property type="molecule type" value="Genomic_DNA"/>
</dbReference>
<gene>
    <name evidence="2" type="ORF">CXY01_40190</name>
</gene>
<keyword evidence="3" id="KW-1185">Reference proteome</keyword>
<dbReference type="GO" id="GO:0005886">
    <property type="term" value="C:plasma membrane"/>
    <property type="evidence" value="ECO:0007669"/>
    <property type="project" value="UniProtKB-SubCell"/>
</dbReference>
<feature type="transmembrane region" description="Helical" evidence="1">
    <location>
        <begin position="20"/>
        <end position="37"/>
    </location>
</feature>
<feature type="transmembrane region" description="Helical" evidence="1">
    <location>
        <begin position="240"/>
        <end position="259"/>
    </location>
</feature>
<protein>
    <recommendedName>
        <fullName evidence="4">ABC transporter permease</fullName>
    </recommendedName>
</protein>
<keyword evidence="1" id="KW-0472">Membrane</keyword>
<dbReference type="Pfam" id="PF12679">
    <property type="entry name" value="ABC2_membrane_2"/>
    <property type="match status" value="1"/>
</dbReference>
<evidence type="ECO:0000313" key="2">
    <source>
        <dbReference type="EMBL" id="GEK23499.1"/>
    </source>
</evidence>
<feature type="transmembrane region" description="Helical" evidence="1">
    <location>
        <begin position="162"/>
        <end position="192"/>
    </location>
</feature>
<sequence length="332" mass="35315">MSRLLRVELDRFASRTLIRLGVAAILVICCFAVVSAWDAASPPSQAEQDQAKLYYEQALADWEANGEQYVEDCRAQEEADKAASDDPALVDYGCDQMTAPELESWLGGEPSFEGDTTMLLTPISLLFVLAPVLLAGSFVSAEFSTGSIGNWLTFAPRRVRVYLSKVLAAGLATIPVAAVGVGIVLAGSWAAFQYYGTGDAAPPADVSSPVHVALRIVALAPVVAVIGAALGFLARHTAAVLGVVLAWLVLVEAILVNWVRELQPWTLALNVQAWVEGSAPYQLVECTVDESGQSCQSVEHVISQTQGAVYVGVVALVVVAVALLVFRRRDVS</sequence>
<comment type="caution">
    <text evidence="2">The sequence shown here is derived from an EMBL/GenBank/DDBJ whole genome shotgun (WGS) entry which is preliminary data.</text>
</comment>
<dbReference type="GO" id="GO:0140359">
    <property type="term" value="F:ABC-type transporter activity"/>
    <property type="evidence" value="ECO:0007669"/>
    <property type="project" value="InterPro"/>
</dbReference>
<feature type="transmembrane region" description="Helical" evidence="1">
    <location>
        <begin position="307"/>
        <end position="326"/>
    </location>
</feature>
<dbReference type="AlphaFoldDB" id="A0A510V9F2"/>
<evidence type="ECO:0000313" key="3">
    <source>
        <dbReference type="Proteomes" id="UP000321118"/>
    </source>
</evidence>
<proteinExistence type="predicted"/>
<keyword evidence="1" id="KW-1133">Transmembrane helix</keyword>